<dbReference type="InterPro" id="IPR036864">
    <property type="entry name" value="Zn2-C6_fun-type_DNA-bd_sf"/>
</dbReference>
<dbReference type="RefSeq" id="XP_023629331.1">
    <property type="nucleotide sequence ID" value="XM_023773563.1"/>
</dbReference>
<dbReference type="CDD" id="cd12148">
    <property type="entry name" value="fungal_TF_MHR"/>
    <property type="match status" value="1"/>
</dbReference>
<dbReference type="InterPro" id="IPR050613">
    <property type="entry name" value="Sec_Metabolite_Reg"/>
</dbReference>
<comment type="subcellular location">
    <subcellularLocation>
        <location evidence="1">Nucleus</location>
    </subcellularLocation>
</comment>
<dbReference type="Pfam" id="PF00172">
    <property type="entry name" value="Zn_clus"/>
    <property type="match status" value="1"/>
</dbReference>
<dbReference type="SMART" id="SM00066">
    <property type="entry name" value="GAL4"/>
    <property type="match status" value="1"/>
</dbReference>
<name>A0A2D3UX73_9PEZI</name>
<dbReference type="GO" id="GO:0005634">
    <property type="term" value="C:nucleus"/>
    <property type="evidence" value="ECO:0007669"/>
    <property type="project" value="UniProtKB-SubCell"/>
</dbReference>
<dbReference type="Pfam" id="PF04082">
    <property type="entry name" value="Fungal_trans"/>
    <property type="match status" value="1"/>
</dbReference>
<dbReference type="PROSITE" id="PS50048">
    <property type="entry name" value="ZN2_CY6_FUNGAL_2"/>
    <property type="match status" value="1"/>
</dbReference>
<evidence type="ECO:0000256" key="3">
    <source>
        <dbReference type="ARBA" id="ARBA00023242"/>
    </source>
</evidence>
<dbReference type="GeneID" id="35603410"/>
<feature type="region of interest" description="Disordered" evidence="4">
    <location>
        <begin position="144"/>
        <end position="164"/>
    </location>
</feature>
<dbReference type="EMBL" id="FJUY01000013">
    <property type="protein sequence ID" value="CZT22442.1"/>
    <property type="molecule type" value="Genomic_DNA"/>
</dbReference>
<dbReference type="SMART" id="SM00906">
    <property type="entry name" value="Fungal_trans"/>
    <property type="match status" value="1"/>
</dbReference>
<accession>A0A2D3UX73</accession>
<sequence length="681" mass="76091">MAAKQQGIHLACRECQRKKVKCSRTFPCVQCTRSGISCKISTRKPRAKSGKSGDAELRERIFKLEKLVETFSGEDGRDTSRSGSISTPHMEESSTSLRLDNNTTASPASSTDATALETSKYVAGAFWSSLTAEVKALADAFAESGSGDEYTPEDSPDAAHTSPDASQAVTVDLELIFCPPGVLYVMPGATLEPDPALASQLLTAYLDYVEPMFRFFHVPSLKAFVLYDRPYLGQPSNAPCNRALKAAIFFAGMNAFSEVDCVALGKPRREMINDYRRMVDIALYQADPLRSMELATLQSLALYVASIRVQDSSRRSWSMVALLDRIGRALGIHNELPGEPIYLRELRRRLWYGVILLDCYSSYDRGSDPTIMPDTHNRPLPSNVNDSDFDEYSTSLVSRVNEMTEMSLALMSHDAVAISLRGTSTLGNAKGQTWQQNLQTAYNLQTYMENTYFRHCDLSNPQHLMIKYAGTSAVNSIILRAVRPMQIDSGTTPPRVDSPWVMGLALNILRHSEDLWRQIKEEWRRMPWVPWHAIAVALAALCSIRGTDLANEAWTLVDKAMIRFAPDVADGVNGMLWRPIEKLHKKAAAFRDGIEMRQTLRAQITVPAVHEKIAYPPDQHAVVQPPLPQIPAGNLMMNASDRTFDLSEDMLTTLPNDTSWLDWESIIKDIDEMKAEDMQWF</sequence>
<feature type="domain" description="Zn(2)-C6 fungal-type" evidence="5">
    <location>
        <begin position="11"/>
        <end position="40"/>
    </location>
</feature>
<dbReference type="Gene3D" id="4.10.240.10">
    <property type="entry name" value="Zn(2)-C6 fungal-type DNA-binding domain"/>
    <property type="match status" value="1"/>
</dbReference>
<dbReference type="GO" id="GO:0008270">
    <property type="term" value="F:zinc ion binding"/>
    <property type="evidence" value="ECO:0007669"/>
    <property type="project" value="InterPro"/>
</dbReference>
<organism evidence="6 7">
    <name type="scientific">Ramularia collo-cygni</name>
    <dbReference type="NCBI Taxonomy" id="112498"/>
    <lineage>
        <taxon>Eukaryota</taxon>
        <taxon>Fungi</taxon>
        <taxon>Dikarya</taxon>
        <taxon>Ascomycota</taxon>
        <taxon>Pezizomycotina</taxon>
        <taxon>Dothideomycetes</taxon>
        <taxon>Dothideomycetidae</taxon>
        <taxon>Mycosphaerellales</taxon>
        <taxon>Mycosphaerellaceae</taxon>
        <taxon>Ramularia</taxon>
    </lineage>
</organism>
<dbReference type="AlphaFoldDB" id="A0A2D3UX73"/>
<dbReference type="GO" id="GO:0003677">
    <property type="term" value="F:DNA binding"/>
    <property type="evidence" value="ECO:0007669"/>
    <property type="project" value="InterPro"/>
</dbReference>
<dbReference type="SUPFAM" id="SSF57701">
    <property type="entry name" value="Zn2/Cys6 DNA-binding domain"/>
    <property type="match status" value="1"/>
</dbReference>
<dbReference type="InterPro" id="IPR001138">
    <property type="entry name" value="Zn2Cys6_DnaBD"/>
</dbReference>
<dbReference type="GO" id="GO:0000981">
    <property type="term" value="F:DNA-binding transcription factor activity, RNA polymerase II-specific"/>
    <property type="evidence" value="ECO:0007669"/>
    <property type="project" value="InterPro"/>
</dbReference>
<reference evidence="6 7" key="1">
    <citation type="submission" date="2016-03" db="EMBL/GenBank/DDBJ databases">
        <authorList>
            <person name="Ploux O."/>
        </authorList>
    </citation>
    <scope>NUCLEOTIDE SEQUENCE [LARGE SCALE GENOMIC DNA]</scope>
    <source>
        <strain evidence="6 7">URUG2</strain>
    </source>
</reference>
<evidence type="ECO:0000259" key="5">
    <source>
        <dbReference type="PROSITE" id="PS50048"/>
    </source>
</evidence>
<evidence type="ECO:0000256" key="2">
    <source>
        <dbReference type="ARBA" id="ARBA00022723"/>
    </source>
</evidence>
<protein>
    <recommendedName>
        <fullName evidence="5">Zn(2)-C6 fungal-type domain-containing protein</fullName>
    </recommendedName>
</protein>
<keyword evidence="3" id="KW-0539">Nucleus</keyword>
<evidence type="ECO:0000256" key="4">
    <source>
        <dbReference type="SAM" id="MobiDB-lite"/>
    </source>
</evidence>
<gene>
    <name evidence="6" type="ORF">RCC_08312</name>
</gene>
<proteinExistence type="predicted"/>
<dbReference type="Proteomes" id="UP000225277">
    <property type="component" value="Unassembled WGS sequence"/>
</dbReference>
<feature type="region of interest" description="Disordered" evidence="4">
    <location>
        <begin position="72"/>
        <end position="113"/>
    </location>
</feature>
<dbReference type="PANTHER" id="PTHR31001:SF85">
    <property type="entry name" value="ZN(II)2CYS6 TRANSCRIPTION FACTOR (EUROFUNG)"/>
    <property type="match status" value="1"/>
</dbReference>
<keyword evidence="7" id="KW-1185">Reference proteome</keyword>
<evidence type="ECO:0000313" key="7">
    <source>
        <dbReference type="Proteomes" id="UP000225277"/>
    </source>
</evidence>
<dbReference type="CDD" id="cd00067">
    <property type="entry name" value="GAL4"/>
    <property type="match status" value="1"/>
</dbReference>
<evidence type="ECO:0000313" key="6">
    <source>
        <dbReference type="EMBL" id="CZT22442.1"/>
    </source>
</evidence>
<feature type="compositionally biased region" description="Polar residues" evidence="4">
    <location>
        <begin position="81"/>
        <end position="102"/>
    </location>
</feature>
<dbReference type="PANTHER" id="PTHR31001">
    <property type="entry name" value="UNCHARACTERIZED TRANSCRIPTIONAL REGULATORY PROTEIN"/>
    <property type="match status" value="1"/>
</dbReference>
<dbReference type="OrthoDB" id="424974at2759"/>
<dbReference type="GO" id="GO:0006351">
    <property type="term" value="P:DNA-templated transcription"/>
    <property type="evidence" value="ECO:0007669"/>
    <property type="project" value="InterPro"/>
</dbReference>
<keyword evidence="2" id="KW-0479">Metal-binding</keyword>
<feature type="compositionally biased region" description="Low complexity" evidence="4">
    <location>
        <begin position="103"/>
        <end position="113"/>
    </location>
</feature>
<dbReference type="InterPro" id="IPR007219">
    <property type="entry name" value="XnlR_reg_dom"/>
</dbReference>
<evidence type="ECO:0000256" key="1">
    <source>
        <dbReference type="ARBA" id="ARBA00004123"/>
    </source>
</evidence>